<feature type="domain" description="BD-FAE-like" evidence="2">
    <location>
        <begin position="85"/>
        <end position="283"/>
    </location>
</feature>
<proteinExistence type="predicted"/>
<protein>
    <submittedName>
        <fullName evidence="3">Alpha/beta hydrolase</fullName>
    </submittedName>
</protein>
<dbReference type="Pfam" id="PF20434">
    <property type="entry name" value="BD-FAE"/>
    <property type="match status" value="1"/>
</dbReference>
<organism evidence="3 4">
    <name type="scientific">Shivajiella indica</name>
    <dbReference type="NCBI Taxonomy" id="872115"/>
    <lineage>
        <taxon>Bacteria</taxon>
        <taxon>Pseudomonadati</taxon>
        <taxon>Bacteroidota</taxon>
        <taxon>Cytophagia</taxon>
        <taxon>Cytophagales</taxon>
        <taxon>Cyclobacteriaceae</taxon>
        <taxon>Shivajiella</taxon>
    </lineage>
</organism>
<keyword evidence="4" id="KW-1185">Reference proteome</keyword>
<dbReference type="Proteomes" id="UP001597414">
    <property type="component" value="Unassembled WGS sequence"/>
</dbReference>
<dbReference type="SUPFAM" id="SSF53474">
    <property type="entry name" value="alpha/beta-Hydrolases"/>
    <property type="match status" value="1"/>
</dbReference>
<dbReference type="InterPro" id="IPR029058">
    <property type="entry name" value="AB_hydrolase_fold"/>
</dbReference>
<evidence type="ECO:0000313" key="4">
    <source>
        <dbReference type="Proteomes" id="UP001597414"/>
    </source>
</evidence>
<dbReference type="PANTHER" id="PTHR48081:SF6">
    <property type="entry name" value="PEPTIDASE S9 PROLYL OLIGOPEPTIDASE CATALYTIC DOMAIN-CONTAINING PROTEIN"/>
    <property type="match status" value="1"/>
</dbReference>
<dbReference type="RefSeq" id="WP_380801741.1">
    <property type="nucleotide sequence ID" value="NZ_JBHUIV010000015.1"/>
</dbReference>
<dbReference type="EMBL" id="JBHUIV010000015">
    <property type="protein sequence ID" value="MFD2201774.1"/>
    <property type="molecule type" value="Genomic_DNA"/>
</dbReference>
<name>A0ABW5B8D1_9BACT</name>
<accession>A0ABW5B8D1</accession>
<evidence type="ECO:0000256" key="1">
    <source>
        <dbReference type="ARBA" id="ARBA00022801"/>
    </source>
</evidence>
<comment type="caution">
    <text evidence="3">The sequence shown here is derived from an EMBL/GenBank/DDBJ whole genome shotgun (WGS) entry which is preliminary data.</text>
</comment>
<gene>
    <name evidence="3" type="ORF">ACFSKV_09360</name>
</gene>
<dbReference type="GO" id="GO:0016787">
    <property type="term" value="F:hydrolase activity"/>
    <property type="evidence" value="ECO:0007669"/>
    <property type="project" value="UniProtKB-KW"/>
</dbReference>
<sequence>MKSILKRTLIILLALGAVIFLAFKLSPYPSTWIIRYAFNKEAIRVNSELEKFVPENIVSINDVQYDENDKDAFLDAYFHRDSVIAKRKLPVIVWAHGGGLISGDKSQLSNYCKILASKGYLAISINYTIAPEGKYPTPMRQLNKALAFISSNPEKFYADTSFFVLAGDSGGSMISAATANIITSTEYAKITKVDPGINPNQLKGLLLYCGIYEIDNLKTEGAFGSFLKTVMWGYFDKKDISNDEYAKTASVTNFLTNSFPPTFISAGNKDPLLPQSRLLAEKLATLNVPLDTLFFPDNQQPELGHEYQFKLDESGKLALERTLKFLHSISDL</sequence>
<dbReference type="InterPro" id="IPR049492">
    <property type="entry name" value="BD-FAE-like_dom"/>
</dbReference>
<evidence type="ECO:0000259" key="2">
    <source>
        <dbReference type="Pfam" id="PF20434"/>
    </source>
</evidence>
<reference evidence="4" key="1">
    <citation type="journal article" date="2019" name="Int. J. Syst. Evol. Microbiol.">
        <title>The Global Catalogue of Microorganisms (GCM) 10K type strain sequencing project: providing services to taxonomists for standard genome sequencing and annotation.</title>
        <authorList>
            <consortium name="The Broad Institute Genomics Platform"/>
            <consortium name="The Broad Institute Genome Sequencing Center for Infectious Disease"/>
            <person name="Wu L."/>
            <person name="Ma J."/>
        </authorList>
    </citation>
    <scope>NUCLEOTIDE SEQUENCE [LARGE SCALE GENOMIC DNA]</scope>
    <source>
        <strain evidence="4">KCTC 19812</strain>
    </source>
</reference>
<dbReference type="InterPro" id="IPR050300">
    <property type="entry name" value="GDXG_lipolytic_enzyme"/>
</dbReference>
<dbReference type="PANTHER" id="PTHR48081">
    <property type="entry name" value="AB HYDROLASE SUPERFAMILY PROTEIN C4A8.06C"/>
    <property type="match status" value="1"/>
</dbReference>
<evidence type="ECO:0000313" key="3">
    <source>
        <dbReference type="EMBL" id="MFD2201774.1"/>
    </source>
</evidence>
<dbReference type="Gene3D" id="3.40.50.1820">
    <property type="entry name" value="alpha/beta hydrolase"/>
    <property type="match status" value="1"/>
</dbReference>
<keyword evidence="1 3" id="KW-0378">Hydrolase</keyword>